<reference evidence="2" key="1">
    <citation type="journal article" date="2023" name="BMC Genomics">
        <title>Chromosome-level genome assemblies of Cutaneotrichosporon spp. (Trichosporonales, Basidiomycota) reveal imbalanced evolution between nucleotide sequences and chromosome synteny.</title>
        <authorList>
            <person name="Kobayashi Y."/>
            <person name="Kayamori A."/>
            <person name="Aoki K."/>
            <person name="Shiwa Y."/>
            <person name="Matsutani M."/>
            <person name="Fujita N."/>
            <person name="Sugita T."/>
            <person name="Iwasaki W."/>
            <person name="Tanaka N."/>
            <person name="Takashima M."/>
        </authorList>
    </citation>
    <scope>NUCLEOTIDE SEQUENCE</scope>
    <source>
        <strain evidence="2">HIS016</strain>
    </source>
</reference>
<name>A0AAD3TZR9_9TREE</name>
<dbReference type="EMBL" id="BTCM01000008">
    <property type="protein sequence ID" value="GMK59554.1"/>
    <property type="molecule type" value="Genomic_DNA"/>
</dbReference>
<proteinExistence type="predicted"/>
<evidence type="ECO:0000313" key="3">
    <source>
        <dbReference type="Proteomes" id="UP001222932"/>
    </source>
</evidence>
<sequence length="200" mass="22304">MSRPPLSPRSPYAAGPNLSLALDPPDDLRKRNRSSLPLSDAERFKNVYRADPSRPLFAASMTNLPRFSRDSSRDSTSPHLQPPPSRSASQDASDDSGMAEGGVGDAGDSTGANDVYERCESRYERYDDAPRYEPLRASSAAHARVQRNLQRAAMNAHARTHAHSSLSLSVVPEFEEERNHRVFAQSRVGRWMRRLVRSKD</sequence>
<reference evidence="2" key="2">
    <citation type="submission" date="2023-06" db="EMBL/GenBank/DDBJ databases">
        <authorList>
            <person name="Kobayashi Y."/>
            <person name="Kayamori A."/>
            <person name="Aoki K."/>
            <person name="Shiwa Y."/>
            <person name="Fujita N."/>
            <person name="Sugita T."/>
            <person name="Iwasaki W."/>
            <person name="Tanaka N."/>
            <person name="Takashima M."/>
        </authorList>
    </citation>
    <scope>NUCLEOTIDE SEQUENCE</scope>
    <source>
        <strain evidence="2">HIS016</strain>
    </source>
</reference>
<organism evidence="2 3">
    <name type="scientific">Cutaneotrichosporon spelunceum</name>
    <dbReference type="NCBI Taxonomy" id="1672016"/>
    <lineage>
        <taxon>Eukaryota</taxon>
        <taxon>Fungi</taxon>
        <taxon>Dikarya</taxon>
        <taxon>Basidiomycota</taxon>
        <taxon>Agaricomycotina</taxon>
        <taxon>Tremellomycetes</taxon>
        <taxon>Trichosporonales</taxon>
        <taxon>Trichosporonaceae</taxon>
        <taxon>Cutaneotrichosporon</taxon>
    </lineage>
</organism>
<protein>
    <submittedName>
        <fullName evidence="2">Uncharacterized protein</fullName>
    </submittedName>
</protein>
<feature type="region of interest" description="Disordered" evidence="1">
    <location>
        <begin position="1"/>
        <end position="116"/>
    </location>
</feature>
<keyword evidence="3" id="KW-1185">Reference proteome</keyword>
<evidence type="ECO:0000256" key="1">
    <source>
        <dbReference type="SAM" id="MobiDB-lite"/>
    </source>
</evidence>
<comment type="caution">
    <text evidence="2">The sequence shown here is derived from an EMBL/GenBank/DDBJ whole genome shotgun (WGS) entry which is preliminary data.</text>
</comment>
<accession>A0AAD3TZR9</accession>
<evidence type="ECO:0000313" key="2">
    <source>
        <dbReference type="EMBL" id="GMK59554.1"/>
    </source>
</evidence>
<dbReference type="AlphaFoldDB" id="A0AAD3TZR9"/>
<gene>
    <name evidence="2" type="ORF">CspeluHIS016_0801600</name>
</gene>
<dbReference type="Proteomes" id="UP001222932">
    <property type="component" value="Unassembled WGS sequence"/>
</dbReference>